<comment type="cofactor">
    <cofactor evidence="2 10">
        <name>Ca(2+)</name>
        <dbReference type="ChEBI" id="CHEBI:29108"/>
    </cofactor>
</comment>
<dbReference type="PANTHER" id="PTHR33407">
    <property type="entry name" value="PECTATE LYASE F-RELATED"/>
    <property type="match status" value="1"/>
</dbReference>
<name>A0A218YXW4_9HELO</name>
<comment type="catalytic activity">
    <reaction evidence="1 10">
        <text>Eliminative cleavage of (1-&gt;4)-alpha-D-galacturonan to give oligosaccharides with 4-deoxy-alpha-D-galact-4-enuronosyl groups at their non-reducing ends.</text>
        <dbReference type="EC" id="4.2.2.2"/>
    </reaction>
</comment>
<dbReference type="AlphaFoldDB" id="A0A218YXW4"/>
<dbReference type="EC" id="4.2.2.2" evidence="10"/>
<dbReference type="PANTHER" id="PTHR33407:SF9">
    <property type="entry name" value="PECTATE LYASE F-RELATED"/>
    <property type="match status" value="1"/>
</dbReference>
<evidence type="ECO:0000256" key="9">
    <source>
        <dbReference type="ARBA" id="ARBA00025679"/>
    </source>
</evidence>
<comment type="similarity">
    <text evidence="4 10">Belongs to the polysaccharide lyase 3 family.</text>
</comment>
<evidence type="ECO:0000256" key="1">
    <source>
        <dbReference type="ARBA" id="ARBA00000695"/>
    </source>
</evidence>
<sequence length="327" mass="32309">MKFTSTVILALASASTTVAQGCNNTDNGGLVNNPVVTPTPVGGYGGGYQAAATTPTKATKTPKAKTTKGSKASTSAADAPAGTGPATPPAGTDTPVTPSQPSTPGSMPPKGTVEKLAAARVITGSFDGGNKEFDRGVPCGEGENGSADAVFILEDGASLSNVIIGSEQREGVHCKGACTLTNVWHRAVCEDAVSLLGTGDVKIVGGGASGAKDKVIQHNGRGTVTITDYTIDGAGKVYRSCGNCSGNGGPRKVVITGLKASGITAEVAGINSNYGDTVTIGSSCGAGASVCQEYRGIDKSAGGDPGKVTTTDACLGEQGKLPELPAC</sequence>
<dbReference type="OrthoDB" id="441042at2759"/>
<dbReference type="SUPFAM" id="SSF51126">
    <property type="entry name" value="Pectin lyase-like"/>
    <property type="match status" value="1"/>
</dbReference>
<evidence type="ECO:0000256" key="11">
    <source>
        <dbReference type="SAM" id="MobiDB-lite"/>
    </source>
</evidence>
<dbReference type="GO" id="GO:0045490">
    <property type="term" value="P:pectin catabolic process"/>
    <property type="evidence" value="ECO:0007669"/>
    <property type="project" value="TreeGrafter"/>
</dbReference>
<accession>A0A218YXW4</accession>
<protein>
    <recommendedName>
        <fullName evidence="10">Pectate lyase</fullName>
        <ecNumber evidence="10">4.2.2.2</ecNumber>
    </recommendedName>
</protein>
<feature type="signal peptide" evidence="10">
    <location>
        <begin position="1"/>
        <end position="19"/>
    </location>
</feature>
<reference evidence="12 13" key="1">
    <citation type="submission" date="2017-04" db="EMBL/GenBank/DDBJ databases">
        <title>Draft genome sequence of Marssonina coronaria NL1: causal agent of apple blotch.</title>
        <authorList>
            <person name="Cheng Q."/>
        </authorList>
    </citation>
    <scope>NUCLEOTIDE SEQUENCE [LARGE SCALE GENOMIC DNA]</scope>
    <source>
        <strain evidence="12 13">NL1</strain>
    </source>
</reference>
<evidence type="ECO:0000256" key="7">
    <source>
        <dbReference type="ARBA" id="ARBA00022837"/>
    </source>
</evidence>
<evidence type="ECO:0000256" key="4">
    <source>
        <dbReference type="ARBA" id="ARBA00006463"/>
    </source>
</evidence>
<dbReference type="InterPro" id="IPR012334">
    <property type="entry name" value="Pectin_lyas_fold"/>
</dbReference>
<feature type="compositionally biased region" description="Low complexity" evidence="11">
    <location>
        <begin position="69"/>
        <end position="97"/>
    </location>
</feature>
<evidence type="ECO:0000313" key="13">
    <source>
        <dbReference type="Proteomes" id="UP000242519"/>
    </source>
</evidence>
<keyword evidence="8 10" id="KW-0456">Lyase</keyword>
<comment type="function">
    <text evidence="9 10">Pectinolytic enzyme consist of four classes of enzymes: pectin lyase, polygalacturonase, pectin methylesterase and rhamnogalacturonase. Among pectinolytic enzymes, pectin lyase is the most important in depolymerization of pectin, since it cleaves internal glycosidic bonds of highly methylated pectins. Favors pectate, the anion, over pectin, the methyl ester.</text>
</comment>
<proteinExistence type="inferred from homology"/>
<evidence type="ECO:0000256" key="10">
    <source>
        <dbReference type="RuleBase" id="RU367009"/>
    </source>
</evidence>
<evidence type="ECO:0000256" key="5">
    <source>
        <dbReference type="ARBA" id="ARBA00022525"/>
    </source>
</evidence>
<dbReference type="InParanoid" id="A0A218YXW4"/>
<dbReference type="GO" id="GO:0005576">
    <property type="term" value="C:extracellular region"/>
    <property type="evidence" value="ECO:0007669"/>
    <property type="project" value="UniProtKB-SubCell"/>
</dbReference>
<keyword evidence="6 10" id="KW-0732">Signal</keyword>
<comment type="caution">
    <text evidence="12">The sequence shown here is derived from an EMBL/GenBank/DDBJ whole genome shotgun (WGS) entry which is preliminary data.</text>
</comment>
<dbReference type="STRING" id="503106.A0A218YXW4"/>
<evidence type="ECO:0000313" key="12">
    <source>
        <dbReference type="EMBL" id="OWP00649.1"/>
    </source>
</evidence>
<evidence type="ECO:0000256" key="3">
    <source>
        <dbReference type="ARBA" id="ARBA00004613"/>
    </source>
</evidence>
<evidence type="ECO:0000256" key="8">
    <source>
        <dbReference type="ARBA" id="ARBA00023239"/>
    </source>
</evidence>
<dbReference type="Pfam" id="PF03211">
    <property type="entry name" value="Pectate_lyase"/>
    <property type="match status" value="1"/>
</dbReference>
<comment type="subcellular location">
    <subcellularLocation>
        <location evidence="3 10">Secreted</location>
    </subcellularLocation>
</comment>
<keyword evidence="13" id="KW-1185">Reference proteome</keyword>
<keyword evidence="7 10" id="KW-0106">Calcium</keyword>
<keyword evidence="5 10" id="KW-0964">Secreted</keyword>
<dbReference type="InterPro" id="IPR011050">
    <property type="entry name" value="Pectin_lyase_fold/virulence"/>
</dbReference>
<evidence type="ECO:0000256" key="2">
    <source>
        <dbReference type="ARBA" id="ARBA00001913"/>
    </source>
</evidence>
<gene>
    <name evidence="12" type="ORF">B2J93_5425</name>
</gene>
<evidence type="ECO:0000256" key="6">
    <source>
        <dbReference type="ARBA" id="ARBA00022729"/>
    </source>
</evidence>
<dbReference type="InterPro" id="IPR004898">
    <property type="entry name" value="Pectate_lyase_PlyH/PlyE-like"/>
</dbReference>
<feature type="region of interest" description="Disordered" evidence="11">
    <location>
        <begin position="51"/>
        <end position="111"/>
    </location>
</feature>
<organism evidence="12 13">
    <name type="scientific">Diplocarpon coronariae</name>
    <dbReference type="NCBI Taxonomy" id="2795749"/>
    <lineage>
        <taxon>Eukaryota</taxon>
        <taxon>Fungi</taxon>
        <taxon>Dikarya</taxon>
        <taxon>Ascomycota</taxon>
        <taxon>Pezizomycotina</taxon>
        <taxon>Leotiomycetes</taxon>
        <taxon>Helotiales</taxon>
        <taxon>Drepanopezizaceae</taxon>
        <taxon>Diplocarpon</taxon>
    </lineage>
</organism>
<feature type="chain" id="PRO_5025088695" description="Pectate lyase" evidence="10">
    <location>
        <begin position="20"/>
        <end position="327"/>
    </location>
</feature>
<dbReference type="PROSITE" id="PS51257">
    <property type="entry name" value="PROKAR_LIPOPROTEIN"/>
    <property type="match status" value="1"/>
</dbReference>
<dbReference type="Proteomes" id="UP000242519">
    <property type="component" value="Unassembled WGS sequence"/>
</dbReference>
<dbReference type="Gene3D" id="2.160.20.10">
    <property type="entry name" value="Single-stranded right-handed beta-helix, Pectin lyase-like"/>
    <property type="match status" value="1"/>
</dbReference>
<dbReference type="EMBL" id="MZNU01000315">
    <property type="protein sequence ID" value="OWP00649.1"/>
    <property type="molecule type" value="Genomic_DNA"/>
</dbReference>
<dbReference type="GO" id="GO:0030570">
    <property type="term" value="F:pectate lyase activity"/>
    <property type="evidence" value="ECO:0007669"/>
    <property type="project" value="UniProtKB-UniRule"/>
</dbReference>